<proteinExistence type="predicted"/>
<dbReference type="AlphaFoldDB" id="A0A2T7A9T3"/>
<evidence type="ECO:0000313" key="1">
    <source>
        <dbReference type="EMBL" id="PUV26718.1"/>
    </source>
</evidence>
<sequence length="91" mass="10400">MRGRASRRCRRRPFNVFGLLREVSVDLTFPLRIGVACACACVCIIRSLWYFPCIEAVLFLLELRGGGPHVNPEKWALGFFFWNNNSGCYGK</sequence>
<dbReference type="EMBL" id="KZ794520">
    <property type="protein sequence ID" value="PUV26718.1"/>
    <property type="molecule type" value="Genomic_DNA"/>
</dbReference>
<protein>
    <submittedName>
        <fullName evidence="1">Uncharacterized protein</fullName>
    </submittedName>
</protein>
<accession>A0A2T7A9T3</accession>
<reference evidence="1" key="1">
    <citation type="submission" date="2018-04" db="EMBL/GenBank/DDBJ databases">
        <title>WGS assembly of Panicum hallii.</title>
        <authorList>
            <person name="Lovell J."/>
            <person name="Jenkins J."/>
            <person name="Lowry D."/>
            <person name="Mamidi S."/>
            <person name="Sreedasyam A."/>
            <person name="Weng X."/>
            <person name="Barry K."/>
            <person name="Bonette J."/>
            <person name="Campitelli B."/>
            <person name="Daum C."/>
            <person name="Gordon S."/>
            <person name="Gould B."/>
            <person name="Lipzen A."/>
            <person name="Macqueen A."/>
            <person name="Palacio-Mejia J."/>
            <person name="Plott C."/>
            <person name="Shakirov E."/>
            <person name="Shu S."/>
            <person name="Yoshinaga Y."/>
            <person name="Zane M."/>
            <person name="Rokhsar D."/>
            <person name="Grimwood J."/>
            <person name="Schmutz J."/>
            <person name="Juenger T."/>
        </authorList>
    </citation>
    <scope>NUCLEOTIDE SEQUENCE [LARGE SCALE GENOMIC DNA]</scope>
    <source>
        <strain evidence="1">FIL2</strain>
    </source>
</reference>
<name>A0A2T7A9T3_9POAL</name>
<dbReference type="Gramene" id="PUV26718">
    <property type="protein sequence ID" value="PUV26718"/>
    <property type="gene ID" value="PAHAL_J038700"/>
</dbReference>
<dbReference type="Proteomes" id="UP000243499">
    <property type="component" value="Unassembled WGS sequence"/>
</dbReference>
<organism evidence="1">
    <name type="scientific">Panicum hallii</name>
    <dbReference type="NCBI Taxonomy" id="206008"/>
    <lineage>
        <taxon>Eukaryota</taxon>
        <taxon>Viridiplantae</taxon>
        <taxon>Streptophyta</taxon>
        <taxon>Embryophyta</taxon>
        <taxon>Tracheophyta</taxon>
        <taxon>Spermatophyta</taxon>
        <taxon>Magnoliopsida</taxon>
        <taxon>Liliopsida</taxon>
        <taxon>Poales</taxon>
        <taxon>Poaceae</taxon>
        <taxon>PACMAD clade</taxon>
        <taxon>Panicoideae</taxon>
        <taxon>Panicodae</taxon>
        <taxon>Paniceae</taxon>
        <taxon>Panicinae</taxon>
        <taxon>Panicum</taxon>
        <taxon>Panicum sect. Panicum</taxon>
    </lineage>
</organism>
<gene>
    <name evidence="1" type="ORF">PAHAL_J038700</name>
</gene>